<gene>
    <name evidence="1" type="ORF">C0V70_15415</name>
</gene>
<dbReference type="AlphaFoldDB" id="A0A2K9NVE8"/>
<dbReference type="KEGG" id="bsto:C0V70_15415"/>
<proteinExistence type="predicted"/>
<name>A0A2K9NVE8_BACTC</name>
<protein>
    <submittedName>
        <fullName evidence="1">Uncharacterized protein</fullName>
    </submittedName>
</protein>
<accession>A0A2K9NVE8</accession>
<evidence type="ECO:0000313" key="1">
    <source>
        <dbReference type="EMBL" id="AUN99470.1"/>
    </source>
</evidence>
<evidence type="ECO:0000313" key="2">
    <source>
        <dbReference type="Proteomes" id="UP000235584"/>
    </source>
</evidence>
<keyword evidence="2" id="KW-1185">Reference proteome</keyword>
<organism evidence="1 2">
    <name type="scientific">Bacteriovorax stolpii</name>
    <name type="common">Bdellovibrio stolpii</name>
    <dbReference type="NCBI Taxonomy" id="960"/>
    <lineage>
        <taxon>Bacteria</taxon>
        <taxon>Pseudomonadati</taxon>
        <taxon>Bdellovibrionota</taxon>
        <taxon>Bacteriovoracia</taxon>
        <taxon>Bacteriovoracales</taxon>
        <taxon>Bacteriovoracaceae</taxon>
        <taxon>Bacteriovorax</taxon>
    </lineage>
</organism>
<sequence>MVIANIGLAFEWIAFFLLMGLGIYTMRVIKNEKKNYLENAQDILFKEFKLITPRWWSVVDSGSEEELLFKRLDTRYEWEARFIWNTIPDQKNIIELFKEKIHARNILFDEENSVIHNPSDFREKDLIKSGLYEMVRLEGTATEDRSERLYYDAFLIRNLKSGQYMYAESKSSILNGLVEGPYFEEVMLRLTLVERPA</sequence>
<dbReference type="RefSeq" id="WP_102244761.1">
    <property type="nucleotide sequence ID" value="NZ_CP025704.1"/>
</dbReference>
<dbReference type="EMBL" id="CP025704">
    <property type="protein sequence ID" value="AUN99470.1"/>
    <property type="molecule type" value="Genomic_DNA"/>
</dbReference>
<dbReference type="Proteomes" id="UP000235584">
    <property type="component" value="Chromosome"/>
</dbReference>
<reference evidence="1 2" key="1">
    <citation type="submission" date="2018-01" db="EMBL/GenBank/DDBJ databases">
        <title>Complete genome sequence of Bacteriovorax stolpii DSM12778.</title>
        <authorList>
            <person name="Tang B."/>
            <person name="Chang J."/>
        </authorList>
    </citation>
    <scope>NUCLEOTIDE SEQUENCE [LARGE SCALE GENOMIC DNA]</scope>
    <source>
        <strain evidence="1 2">DSM 12778</strain>
    </source>
</reference>
<dbReference type="OrthoDB" id="5293409at2"/>